<name>C1DEX8_AZOVD</name>
<accession>C1DEX8</accession>
<protein>
    <submittedName>
        <fullName evidence="1">Uncharacterized protein</fullName>
    </submittedName>
</protein>
<reference evidence="1 2" key="1">
    <citation type="journal article" date="2009" name="J. Bacteriol.">
        <title>Genome sequence of Azotobacter vinelandii, an obligate aerobe specialized to support diverse anaerobic metabolic processes.</title>
        <authorList>
            <person name="Setubal J.C."/>
            <person name="dos Santos P."/>
            <person name="Goldman B.S."/>
            <person name="Ertesvag H."/>
            <person name="Espin G."/>
            <person name="Rubio L.M."/>
            <person name="Valla S."/>
            <person name="Almeida N.F."/>
            <person name="Balasubramanian D."/>
            <person name="Cromes L."/>
            <person name="Curatti L."/>
            <person name="Du Z."/>
            <person name="Godsy E."/>
            <person name="Goodner B."/>
            <person name="Hellner-Burris K."/>
            <person name="Hernandez J.A."/>
            <person name="Houmiel K."/>
            <person name="Imperial J."/>
            <person name="Kennedy C."/>
            <person name="Larson T.J."/>
            <person name="Latreille P."/>
            <person name="Ligon L.S."/>
            <person name="Lu J."/>
            <person name="Maerk M."/>
            <person name="Miller N.M."/>
            <person name="Norton S."/>
            <person name="O'Carroll I.P."/>
            <person name="Paulsen I."/>
            <person name="Raulfs E.C."/>
            <person name="Roemer R."/>
            <person name="Rosser J."/>
            <person name="Segura D."/>
            <person name="Slater S."/>
            <person name="Stricklin S.L."/>
            <person name="Studholme D.J."/>
            <person name="Sun J."/>
            <person name="Viana C.J."/>
            <person name="Wallin E."/>
            <person name="Wang B."/>
            <person name="Wheeler C."/>
            <person name="Zhu H."/>
            <person name="Dean D.R."/>
            <person name="Dixon R."/>
            <person name="Wood D."/>
        </authorList>
    </citation>
    <scope>NUCLEOTIDE SEQUENCE [LARGE SCALE GENOMIC DNA]</scope>
    <source>
        <strain evidence="2">DJ / ATCC BAA-1303</strain>
    </source>
</reference>
<dbReference type="EMBL" id="CP001157">
    <property type="protein sequence ID" value="ACO80307.1"/>
    <property type="molecule type" value="Genomic_DNA"/>
</dbReference>
<dbReference type="HOGENOM" id="CLU_082760_3_3_6"/>
<dbReference type="AlphaFoldDB" id="C1DEX8"/>
<gene>
    <name evidence="1" type="ordered locus">Avin_41770</name>
</gene>
<dbReference type="SUPFAM" id="SSF69118">
    <property type="entry name" value="AhpD-like"/>
    <property type="match status" value="1"/>
</dbReference>
<proteinExistence type="predicted"/>
<dbReference type="InterPro" id="IPR029032">
    <property type="entry name" value="AhpD-like"/>
</dbReference>
<dbReference type="STRING" id="322710.Avin_41770"/>
<sequence length="149" mass="16946">MLYSPEILNRVQSVGEYIRFYSIIPKPLRELAILVTGREAQSPYEWYIHEPIALQSGVTKETVEFLAKKERPPQLSVDETIVYDFVTEINANKIVSDKTYNSLKSRFGEKGVVELTALIGYFTLLGQQLNVARTPIPEGVNVPFKAPWK</sequence>
<dbReference type="EnsemblBacteria" id="ACO80307">
    <property type="protein sequence ID" value="ACO80307"/>
    <property type="gene ID" value="Avin_41770"/>
</dbReference>
<keyword evidence="2" id="KW-1185">Reference proteome</keyword>
<evidence type="ECO:0000313" key="1">
    <source>
        <dbReference type="EMBL" id="ACO80307.1"/>
    </source>
</evidence>
<dbReference type="KEGG" id="avn:Avin_41770"/>
<dbReference type="OrthoDB" id="5987308at2"/>
<evidence type="ECO:0000313" key="2">
    <source>
        <dbReference type="Proteomes" id="UP000002424"/>
    </source>
</evidence>
<dbReference type="eggNOG" id="COG2128">
    <property type="taxonomic scope" value="Bacteria"/>
</dbReference>
<dbReference type="Gene3D" id="1.20.1290.10">
    <property type="entry name" value="AhpD-like"/>
    <property type="match status" value="1"/>
</dbReference>
<dbReference type="Proteomes" id="UP000002424">
    <property type="component" value="Chromosome"/>
</dbReference>
<organism evidence="1 2">
    <name type="scientific">Azotobacter vinelandii (strain DJ / ATCC BAA-1303)</name>
    <dbReference type="NCBI Taxonomy" id="322710"/>
    <lineage>
        <taxon>Bacteria</taxon>
        <taxon>Pseudomonadati</taxon>
        <taxon>Pseudomonadota</taxon>
        <taxon>Gammaproteobacteria</taxon>
        <taxon>Pseudomonadales</taxon>
        <taxon>Pseudomonadaceae</taxon>
        <taxon>Azotobacter</taxon>
    </lineage>
</organism>
<dbReference type="PANTHER" id="PTHR34846">
    <property type="entry name" value="4-CARBOXYMUCONOLACTONE DECARBOXYLASE FAMILY PROTEIN (AFU_ORTHOLOGUE AFUA_6G11590)"/>
    <property type="match status" value="1"/>
</dbReference>
<dbReference type="PANTHER" id="PTHR34846:SF11">
    <property type="entry name" value="4-CARBOXYMUCONOLACTONE DECARBOXYLASE FAMILY PROTEIN (AFU_ORTHOLOGUE AFUA_6G11590)"/>
    <property type="match status" value="1"/>
</dbReference>